<comment type="similarity">
    <text evidence="2">Belongs to the TerC family.</text>
</comment>
<dbReference type="InterPro" id="IPR022301">
    <property type="entry name" value="Integral_membrane_YjbE"/>
</dbReference>
<comment type="subcellular location">
    <subcellularLocation>
        <location evidence="1">Membrane</location>
        <topology evidence="1">Multi-pass membrane protein</topology>
    </subcellularLocation>
</comment>
<dbReference type="RefSeq" id="WP_158157944.1">
    <property type="nucleotide sequence ID" value="NZ_CP056030.1"/>
</dbReference>
<keyword evidence="5 6" id="KW-0472">Membrane</keyword>
<dbReference type="AlphaFoldDB" id="A0A7D5D7R2"/>
<dbReference type="PANTHER" id="PTHR30238:SF4">
    <property type="entry name" value="SLL1022 PROTEIN"/>
    <property type="match status" value="1"/>
</dbReference>
<protein>
    <submittedName>
        <fullName evidence="7">TerC family protein</fullName>
    </submittedName>
</protein>
<evidence type="ECO:0000256" key="2">
    <source>
        <dbReference type="ARBA" id="ARBA00007511"/>
    </source>
</evidence>
<dbReference type="KEGG" id="pez:HWQ56_10860"/>
<reference evidence="7 8" key="1">
    <citation type="submission" date="2020-06" db="EMBL/GenBank/DDBJ databases">
        <title>Pseudomonas eucalypticola sp. nov., an endophyte of Eucalyptus dunnii leaves with biocontrol ability of eucalyptus leaf blight.</title>
        <authorList>
            <person name="Liu Y."/>
            <person name="Song Z."/>
            <person name="Zeng H."/>
            <person name="Lu M."/>
            <person name="Wang X."/>
            <person name="Lian X."/>
            <person name="Zhang Q."/>
        </authorList>
    </citation>
    <scope>NUCLEOTIDE SEQUENCE [LARGE SCALE GENOMIC DNA]</scope>
    <source>
        <strain evidence="7 8">NP-1</strain>
    </source>
</reference>
<dbReference type="InterPro" id="IPR005496">
    <property type="entry name" value="Integral_membrane_TerC"/>
</dbReference>
<feature type="transmembrane region" description="Helical" evidence="6">
    <location>
        <begin position="12"/>
        <end position="36"/>
    </location>
</feature>
<dbReference type="GO" id="GO:0016020">
    <property type="term" value="C:membrane"/>
    <property type="evidence" value="ECO:0007669"/>
    <property type="project" value="UniProtKB-SubCell"/>
</dbReference>
<name>A0A7D5D7R2_9PSED</name>
<evidence type="ECO:0000313" key="7">
    <source>
        <dbReference type="EMBL" id="QKZ04255.1"/>
    </source>
</evidence>
<evidence type="ECO:0000313" key="8">
    <source>
        <dbReference type="Proteomes" id="UP000509568"/>
    </source>
</evidence>
<feature type="transmembrane region" description="Helical" evidence="6">
    <location>
        <begin position="74"/>
        <end position="93"/>
    </location>
</feature>
<feature type="transmembrane region" description="Helical" evidence="6">
    <location>
        <begin position="48"/>
        <end position="68"/>
    </location>
</feature>
<dbReference type="EMBL" id="CP056030">
    <property type="protein sequence ID" value="QKZ04255.1"/>
    <property type="molecule type" value="Genomic_DNA"/>
</dbReference>
<evidence type="ECO:0000256" key="5">
    <source>
        <dbReference type="ARBA" id="ARBA00023136"/>
    </source>
</evidence>
<evidence type="ECO:0000256" key="3">
    <source>
        <dbReference type="ARBA" id="ARBA00022692"/>
    </source>
</evidence>
<feature type="transmembrane region" description="Helical" evidence="6">
    <location>
        <begin position="166"/>
        <end position="185"/>
    </location>
</feature>
<evidence type="ECO:0000256" key="1">
    <source>
        <dbReference type="ARBA" id="ARBA00004141"/>
    </source>
</evidence>
<sequence length="230" mass="24189">MPLEWLSNPFFWTALAQIIAIDLLLGGDNAVVIAMACRRLPKTLQTKAIYGGMAGAVAVRVVMLFFALQLLAVPYLKLVGAVLLLWVGIKLAANRDDDAEDIDGGTRLWTAIKTIIVADVVMSLDNVLAVAGAGNGNLYLVAAGVLISIPIIVLGSRFVLAVMERFPVVVQAGAALIGWIAGSMASQDLALFPPLAPLPWLHWAVSGAGAVLVVLVGKWLGSRKVVAAES</sequence>
<accession>A0A7D5D7R2</accession>
<evidence type="ECO:0000256" key="4">
    <source>
        <dbReference type="ARBA" id="ARBA00022989"/>
    </source>
</evidence>
<evidence type="ECO:0000256" key="6">
    <source>
        <dbReference type="SAM" id="Phobius"/>
    </source>
</evidence>
<proteinExistence type="inferred from homology"/>
<dbReference type="PANTHER" id="PTHR30238">
    <property type="entry name" value="MEMBRANE BOUND PREDICTED REDOX MODULATOR"/>
    <property type="match status" value="1"/>
</dbReference>
<keyword evidence="3 6" id="KW-0812">Transmembrane</keyword>
<dbReference type="Proteomes" id="UP000509568">
    <property type="component" value="Chromosome"/>
</dbReference>
<feature type="transmembrane region" description="Helical" evidence="6">
    <location>
        <begin position="139"/>
        <end position="159"/>
    </location>
</feature>
<feature type="transmembrane region" description="Helical" evidence="6">
    <location>
        <begin position="200"/>
        <end position="220"/>
    </location>
</feature>
<dbReference type="Pfam" id="PF03741">
    <property type="entry name" value="TerC"/>
    <property type="match status" value="1"/>
</dbReference>
<keyword evidence="4 6" id="KW-1133">Transmembrane helix</keyword>
<organism evidence="7 8">
    <name type="scientific">Pseudomonas eucalypticola</name>
    <dbReference type="NCBI Taxonomy" id="2599595"/>
    <lineage>
        <taxon>Bacteria</taxon>
        <taxon>Pseudomonadati</taxon>
        <taxon>Pseudomonadota</taxon>
        <taxon>Gammaproteobacteria</taxon>
        <taxon>Pseudomonadales</taxon>
        <taxon>Pseudomonadaceae</taxon>
        <taxon>Pseudomonas</taxon>
    </lineage>
</organism>
<keyword evidence="8" id="KW-1185">Reference proteome</keyword>
<dbReference type="NCBIfam" id="TIGR03717">
    <property type="entry name" value="R_switched_YjbE"/>
    <property type="match status" value="1"/>
</dbReference>
<gene>
    <name evidence="7" type="ORF">HWQ56_10860</name>
</gene>